<keyword evidence="4" id="KW-1185">Reference proteome</keyword>
<dbReference type="SUPFAM" id="SSF52833">
    <property type="entry name" value="Thioredoxin-like"/>
    <property type="match status" value="1"/>
</dbReference>
<dbReference type="InterPro" id="IPR036249">
    <property type="entry name" value="Thioredoxin-like_sf"/>
</dbReference>
<evidence type="ECO:0000313" key="4">
    <source>
        <dbReference type="Proteomes" id="UP001202134"/>
    </source>
</evidence>
<dbReference type="RefSeq" id="WP_102529865.1">
    <property type="nucleotide sequence ID" value="NZ_JAKIKU010000001.1"/>
</dbReference>
<dbReference type="PROSITE" id="PS00194">
    <property type="entry name" value="THIOREDOXIN_1"/>
    <property type="match status" value="1"/>
</dbReference>
<dbReference type="CDD" id="cd02953">
    <property type="entry name" value="DsbDgamma"/>
    <property type="match status" value="1"/>
</dbReference>
<keyword evidence="2" id="KW-0812">Transmembrane</keyword>
<evidence type="ECO:0000256" key="1">
    <source>
        <dbReference type="ARBA" id="ARBA00023284"/>
    </source>
</evidence>
<organism evidence="3 4">
    <name type="scientific">Shewanella electrodiphila</name>
    <dbReference type="NCBI Taxonomy" id="934143"/>
    <lineage>
        <taxon>Bacteria</taxon>
        <taxon>Pseudomonadati</taxon>
        <taxon>Pseudomonadota</taxon>
        <taxon>Gammaproteobacteria</taxon>
        <taxon>Alteromonadales</taxon>
        <taxon>Shewanellaceae</taxon>
        <taxon>Shewanella</taxon>
    </lineage>
</organism>
<gene>
    <name evidence="3" type="ORF">L2737_00790</name>
</gene>
<sequence>MTLMFPILLGLLLAGIALLIFFKIKGKNIPTAIIILLGFMTICFTGIYAFLQKTEDYNAYKRLQWQPLNPAQIAPLVDQGYTVFVDIYADWCLPCRSNKANVTRRETIVNALEADNIVLMKGNWTEPNPMIESYVGKNGGMGTPFNKVYGPSHPQGILLPVELTMNAVFQSLEAAK</sequence>
<dbReference type="InterPro" id="IPR035671">
    <property type="entry name" value="DsbD_gamma"/>
</dbReference>
<dbReference type="InterPro" id="IPR017937">
    <property type="entry name" value="Thioredoxin_CS"/>
</dbReference>
<feature type="transmembrane region" description="Helical" evidence="2">
    <location>
        <begin position="32"/>
        <end position="51"/>
    </location>
</feature>
<evidence type="ECO:0000256" key="2">
    <source>
        <dbReference type="SAM" id="Phobius"/>
    </source>
</evidence>
<evidence type="ECO:0000313" key="3">
    <source>
        <dbReference type="EMBL" id="MCL1043869.1"/>
    </source>
</evidence>
<protein>
    <submittedName>
        <fullName evidence="3">Thioredoxin family protein</fullName>
    </submittedName>
</protein>
<dbReference type="EMBL" id="JAKIKU010000001">
    <property type="protein sequence ID" value="MCL1043869.1"/>
    <property type="molecule type" value="Genomic_DNA"/>
</dbReference>
<dbReference type="Gene3D" id="3.40.30.10">
    <property type="entry name" value="Glutaredoxin"/>
    <property type="match status" value="1"/>
</dbReference>
<keyword evidence="1" id="KW-0676">Redox-active center</keyword>
<dbReference type="Proteomes" id="UP001202134">
    <property type="component" value="Unassembled WGS sequence"/>
</dbReference>
<dbReference type="Pfam" id="PF13899">
    <property type="entry name" value="Thioredoxin_7"/>
    <property type="match status" value="1"/>
</dbReference>
<accession>A0ABT0KJG2</accession>
<proteinExistence type="predicted"/>
<comment type="caution">
    <text evidence="3">The sequence shown here is derived from an EMBL/GenBank/DDBJ whole genome shotgun (WGS) entry which is preliminary data.</text>
</comment>
<reference evidence="3 4" key="1">
    <citation type="submission" date="2022-01" db="EMBL/GenBank/DDBJ databases">
        <title>Whole genome-based taxonomy of the Shewanellaceae.</title>
        <authorList>
            <person name="Martin-Rodriguez A.J."/>
        </authorList>
    </citation>
    <scope>NUCLEOTIDE SEQUENCE [LARGE SCALE GENOMIC DNA]</scope>
    <source>
        <strain evidence="3 4">DSM 24955</strain>
    </source>
</reference>
<keyword evidence="2" id="KW-1133">Transmembrane helix</keyword>
<dbReference type="PANTHER" id="PTHR32234:SF3">
    <property type="entry name" value="SUPPRESSION OF COPPER SENSITIVITY PROTEIN"/>
    <property type="match status" value="1"/>
</dbReference>
<dbReference type="PANTHER" id="PTHR32234">
    <property type="entry name" value="THIOL:DISULFIDE INTERCHANGE PROTEIN DSBD"/>
    <property type="match status" value="1"/>
</dbReference>
<name>A0ABT0KJG2_9GAMM</name>
<keyword evidence="2" id="KW-0472">Membrane</keyword>